<name>A0A927CPM1_9BACL</name>
<evidence type="ECO:0008006" key="3">
    <source>
        <dbReference type="Google" id="ProtNLM"/>
    </source>
</evidence>
<dbReference type="Gene3D" id="3.90.1720.10">
    <property type="entry name" value="endopeptidase domain like (from Nostoc punctiforme)"/>
    <property type="match status" value="1"/>
</dbReference>
<proteinExistence type="predicted"/>
<accession>A0A927CPM1</accession>
<dbReference type="AlphaFoldDB" id="A0A927CPM1"/>
<gene>
    <name evidence="1" type="ORF">IDH41_21675</name>
</gene>
<reference evidence="1" key="1">
    <citation type="submission" date="2020-09" db="EMBL/GenBank/DDBJ databases">
        <title>A novel bacterium of genus Paenibacillus, isolated from South China Sea.</title>
        <authorList>
            <person name="Huang H."/>
            <person name="Mo K."/>
            <person name="Hu Y."/>
        </authorList>
    </citation>
    <scope>NUCLEOTIDE SEQUENCE</scope>
    <source>
        <strain evidence="1">IB182493</strain>
    </source>
</reference>
<keyword evidence="2" id="KW-1185">Reference proteome</keyword>
<dbReference type="Proteomes" id="UP000632125">
    <property type="component" value="Unassembled WGS sequence"/>
</dbReference>
<evidence type="ECO:0000313" key="2">
    <source>
        <dbReference type="Proteomes" id="UP000632125"/>
    </source>
</evidence>
<evidence type="ECO:0000313" key="1">
    <source>
        <dbReference type="EMBL" id="MBD2871200.1"/>
    </source>
</evidence>
<dbReference type="SUPFAM" id="SSF54001">
    <property type="entry name" value="Cysteine proteinases"/>
    <property type="match status" value="1"/>
</dbReference>
<comment type="caution">
    <text evidence="1">The sequence shown here is derived from an EMBL/GenBank/DDBJ whole genome shotgun (WGS) entry which is preliminary data.</text>
</comment>
<organism evidence="1 2">
    <name type="scientific">Paenibacillus arenilitoris</name>
    <dbReference type="NCBI Taxonomy" id="2772299"/>
    <lineage>
        <taxon>Bacteria</taxon>
        <taxon>Bacillati</taxon>
        <taxon>Bacillota</taxon>
        <taxon>Bacilli</taxon>
        <taxon>Bacillales</taxon>
        <taxon>Paenibacillaceae</taxon>
        <taxon>Paenibacillus</taxon>
    </lineage>
</organism>
<dbReference type="EMBL" id="JACXIY010000027">
    <property type="protein sequence ID" value="MBD2871200.1"/>
    <property type="molecule type" value="Genomic_DNA"/>
</dbReference>
<dbReference type="InterPro" id="IPR038765">
    <property type="entry name" value="Papain-like_cys_pep_sf"/>
</dbReference>
<sequence>MVTVEKNSLTQNPEESIYILLTDTGTLFTRMIKAFTGAPYNHASIALDERLEQLYSFGRKRPNNPLAAGFVREYVEDGVYRKFPNTSCALLRLRVTKRQRERVIGFIRDVERNKENYRYNLLGVLSVLLNIDYRPEQAYFCSQFVAEAINGGGVSLWNRPSARVTPNDFRVHPSIETIYEGPLYAYPPLNINFRRTLAASPIVALARKRA</sequence>
<protein>
    <recommendedName>
        <fullName evidence="3">Permuted papain-like amidase YaeF/Yiix C92 family enzyme</fullName>
    </recommendedName>
</protein>